<proteinExistence type="predicted"/>
<evidence type="ECO:0000313" key="7">
    <source>
        <dbReference type="EMBL" id="GJE92014.1"/>
    </source>
</evidence>
<keyword evidence="3 6" id="KW-1133">Transmembrane helix</keyword>
<gene>
    <name evidence="7" type="ORF">PsYK624_081670</name>
</gene>
<protein>
    <submittedName>
        <fullName evidence="7">MFS general substrate transporter</fullName>
    </submittedName>
</protein>
<feature type="transmembrane region" description="Helical" evidence="6">
    <location>
        <begin position="212"/>
        <end position="232"/>
    </location>
</feature>
<dbReference type="GO" id="GO:0016020">
    <property type="term" value="C:membrane"/>
    <property type="evidence" value="ECO:0007669"/>
    <property type="project" value="UniProtKB-SubCell"/>
</dbReference>
<feature type="transmembrane region" description="Helical" evidence="6">
    <location>
        <begin position="180"/>
        <end position="200"/>
    </location>
</feature>
<keyword evidence="2 6" id="KW-0812">Transmembrane</keyword>
<dbReference type="SUPFAM" id="SSF103473">
    <property type="entry name" value="MFS general substrate transporter"/>
    <property type="match status" value="1"/>
</dbReference>
<dbReference type="PANTHER" id="PTHR23294:SF59">
    <property type="entry name" value="UNC93-LIKE PROTEIN C922.05C"/>
    <property type="match status" value="1"/>
</dbReference>
<evidence type="ECO:0000256" key="1">
    <source>
        <dbReference type="ARBA" id="ARBA00004141"/>
    </source>
</evidence>
<dbReference type="InterPro" id="IPR036259">
    <property type="entry name" value="MFS_trans_sf"/>
</dbReference>
<dbReference type="Gene3D" id="1.20.1250.20">
    <property type="entry name" value="MFS general substrate transporter like domains"/>
    <property type="match status" value="1"/>
</dbReference>
<dbReference type="GO" id="GO:0022857">
    <property type="term" value="F:transmembrane transporter activity"/>
    <property type="evidence" value="ECO:0007669"/>
    <property type="project" value="InterPro"/>
</dbReference>
<dbReference type="InterPro" id="IPR051617">
    <property type="entry name" value="UNC-93-like_regulator"/>
</dbReference>
<dbReference type="AlphaFoldDB" id="A0A9P3GDY7"/>
<dbReference type="Pfam" id="PF07690">
    <property type="entry name" value="MFS_1"/>
    <property type="match status" value="1"/>
</dbReference>
<feature type="transmembrane region" description="Helical" evidence="6">
    <location>
        <begin position="117"/>
        <end position="134"/>
    </location>
</feature>
<feature type="transmembrane region" description="Helical" evidence="6">
    <location>
        <begin position="140"/>
        <end position="159"/>
    </location>
</feature>
<feature type="transmembrane region" description="Helical" evidence="6">
    <location>
        <begin position="335"/>
        <end position="354"/>
    </location>
</feature>
<dbReference type="PANTHER" id="PTHR23294">
    <property type="entry name" value="ET TRANSLATION PRODUCT-RELATED"/>
    <property type="match status" value="1"/>
</dbReference>
<evidence type="ECO:0000256" key="5">
    <source>
        <dbReference type="SAM" id="MobiDB-lite"/>
    </source>
</evidence>
<evidence type="ECO:0000256" key="2">
    <source>
        <dbReference type="ARBA" id="ARBA00022692"/>
    </source>
</evidence>
<dbReference type="OrthoDB" id="196103at2759"/>
<feature type="transmembrane region" description="Helical" evidence="6">
    <location>
        <begin position="92"/>
        <end position="110"/>
    </location>
</feature>
<evidence type="ECO:0000256" key="6">
    <source>
        <dbReference type="SAM" id="Phobius"/>
    </source>
</evidence>
<accession>A0A9P3GDY7</accession>
<feature type="transmembrane region" description="Helical" evidence="6">
    <location>
        <begin position="306"/>
        <end position="323"/>
    </location>
</feature>
<reference evidence="7 8" key="1">
    <citation type="submission" date="2021-08" db="EMBL/GenBank/DDBJ databases">
        <title>Draft Genome Sequence of Phanerochaete sordida strain YK-624.</title>
        <authorList>
            <person name="Mori T."/>
            <person name="Dohra H."/>
            <person name="Suzuki T."/>
            <person name="Kawagishi H."/>
            <person name="Hirai H."/>
        </authorList>
    </citation>
    <scope>NUCLEOTIDE SEQUENCE [LARGE SCALE GENOMIC DNA]</scope>
    <source>
        <strain evidence="7 8">YK-624</strain>
    </source>
</reference>
<dbReference type="InterPro" id="IPR011701">
    <property type="entry name" value="MFS"/>
</dbReference>
<feature type="transmembrane region" description="Helical" evidence="6">
    <location>
        <begin position="269"/>
        <end position="286"/>
    </location>
</feature>
<evidence type="ECO:0000256" key="3">
    <source>
        <dbReference type="ARBA" id="ARBA00022989"/>
    </source>
</evidence>
<feature type="transmembrane region" description="Helical" evidence="6">
    <location>
        <begin position="383"/>
        <end position="402"/>
    </location>
</feature>
<keyword evidence="8" id="KW-1185">Reference proteome</keyword>
<sequence length="489" mass="53914">MARPDNEKVFHAPHGIARTGSSTGSSDDGAHHPELQVFERPSGLKGFYYNPPTQVVMLGFVCFMCPGLFNALQGLGGGGQLNEATSANANSALYSTFAFFAFFAGSINNVLGSKITLLLGSVGYALYIGSYLAVNIHPNASGFVIAAGAILGICAGMLWTAQGSLMLAYPTESQKGKFIAIFWSIFNLGGVVGASVSLGQNFHSETNSVGNGTYVVFLVLTGVGVLIPLLMVDPSKMVRSDGSRVTTPQHPSWRTEFFGLWVALRTDPWIVLLFPMFFASNWFYTWQFNDFNGAIFNIRARSLNNLVYWLAQIIGSVSIGFLLDQRSLSRRLRAFSGWCVLFVMVFVVHIWAYFYQRQYTRAQVSAPGYHKFDIYDSGYAGRIVFYIICGVLDAMWQTTAYWVMGAMSNDPAKLAHFTGFYKSLQSAGAAGIWRGDAMGLPYMNIFVSTWVLLVVGLLCALPMIHMRVQDHTEEEDDLHDLDQALTREK</sequence>
<dbReference type="Proteomes" id="UP000703269">
    <property type="component" value="Unassembled WGS sequence"/>
</dbReference>
<comment type="caution">
    <text evidence="7">The sequence shown here is derived from an EMBL/GenBank/DDBJ whole genome shotgun (WGS) entry which is preliminary data.</text>
</comment>
<evidence type="ECO:0000313" key="8">
    <source>
        <dbReference type="Proteomes" id="UP000703269"/>
    </source>
</evidence>
<feature type="region of interest" description="Disordered" evidence="5">
    <location>
        <begin position="1"/>
        <end position="33"/>
    </location>
</feature>
<organism evidence="7 8">
    <name type="scientific">Phanerochaete sordida</name>
    <dbReference type="NCBI Taxonomy" id="48140"/>
    <lineage>
        <taxon>Eukaryota</taxon>
        <taxon>Fungi</taxon>
        <taxon>Dikarya</taxon>
        <taxon>Basidiomycota</taxon>
        <taxon>Agaricomycotina</taxon>
        <taxon>Agaricomycetes</taxon>
        <taxon>Polyporales</taxon>
        <taxon>Phanerochaetaceae</taxon>
        <taxon>Phanerochaete</taxon>
    </lineage>
</organism>
<feature type="transmembrane region" description="Helical" evidence="6">
    <location>
        <begin position="55"/>
        <end position="72"/>
    </location>
</feature>
<feature type="compositionally biased region" description="Basic and acidic residues" evidence="5">
    <location>
        <begin position="1"/>
        <end position="10"/>
    </location>
</feature>
<feature type="transmembrane region" description="Helical" evidence="6">
    <location>
        <begin position="445"/>
        <end position="464"/>
    </location>
</feature>
<keyword evidence="4 6" id="KW-0472">Membrane</keyword>
<dbReference type="EMBL" id="BPQB01000024">
    <property type="protein sequence ID" value="GJE92014.1"/>
    <property type="molecule type" value="Genomic_DNA"/>
</dbReference>
<name>A0A9P3GDY7_9APHY</name>
<evidence type="ECO:0000256" key="4">
    <source>
        <dbReference type="ARBA" id="ARBA00023136"/>
    </source>
</evidence>
<comment type="subcellular location">
    <subcellularLocation>
        <location evidence="1">Membrane</location>
        <topology evidence="1">Multi-pass membrane protein</topology>
    </subcellularLocation>
</comment>